<dbReference type="HOGENOM" id="CLU_2547440_0_0_1"/>
<dbReference type="InParanoid" id="M4BR30"/>
<reference evidence="1" key="2">
    <citation type="submission" date="2015-06" db="UniProtKB">
        <authorList>
            <consortium name="EnsemblProtists"/>
        </authorList>
    </citation>
    <scope>IDENTIFICATION</scope>
    <source>
        <strain evidence="1">Emoy2</strain>
    </source>
</reference>
<organism evidence="1 2">
    <name type="scientific">Hyaloperonospora arabidopsidis (strain Emoy2)</name>
    <name type="common">Downy mildew agent</name>
    <name type="synonym">Peronospora arabidopsidis</name>
    <dbReference type="NCBI Taxonomy" id="559515"/>
    <lineage>
        <taxon>Eukaryota</taxon>
        <taxon>Sar</taxon>
        <taxon>Stramenopiles</taxon>
        <taxon>Oomycota</taxon>
        <taxon>Peronosporomycetes</taxon>
        <taxon>Peronosporales</taxon>
        <taxon>Peronosporaceae</taxon>
        <taxon>Hyaloperonospora</taxon>
    </lineage>
</organism>
<proteinExistence type="predicted"/>
<name>M4BR30_HYAAE</name>
<reference evidence="2" key="1">
    <citation type="journal article" date="2010" name="Science">
        <title>Signatures of adaptation to obligate biotrophy in the Hyaloperonospora arabidopsidis genome.</title>
        <authorList>
            <person name="Baxter L."/>
            <person name="Tripathy S."/>
            <person name="Ishaque N."/>
            <person name="Boot N."/>
            <person name="Cabral A."/>
            <person name="Kemen E."/>
            <person name="Thines M."/>
            <person name="Ah-Fong A."/>
            <person name="Anderson R."/>
            <person name="Badejoko W."/>
            <person name="Bittner-Eddy P."/>
            <person name="Boore J.L."/>
            <person name="Chibucos M.C."/>
            <person name="Coates M."/>
            <person name="Dehal P."/>
            <person name="Delehaunty K."/>
            <person name="Dong S."/>
            <person name="Downton P."/>
            <person name="Dumas B."/>
            <person name="Fabro G."/>
            <person name="Fronick C."/>
            <person name="Fuerstenberg S.I."/>
            <person name="Fulton L."/>
            <person name="Gaulin E."/>
            <person name="Govers F."/>
            <person name="Hughes L."/>
            <person name="Humphray S."/>
            <person name="Jiang R.H."/>
            <person name="Judelson H."/>
            <person name="Kamoun S."/>
            <person name="Kyung K."/>
            <person name="Meijer H."/>
            <person name="Minx P."/>
            <person name="Morris P."/>
            <person name="Nelson J."/>
            <person name="Phuntumart V."/>
            <person name="Qutob D."/>
            <person name="Rehmany A."/>
            <person name="Rougon-Cardoso A."/>
            <person name="Ryden P."/>
            <person name="Torto-Alalibo T."/>
            <person name="Studholme D."/>
            <person name="Wang Y."/>
            <person name="Win J."/>
            <person name="Wood J."/>
            <person name="Clifton S.W."/>
            <person name="Rogers J."/>
            <person name="Van den Ackerveken G."/>
            <person name="Jones J.D."/>
            <person name="McDowell J.M."/>
            <person name="Beynon J."/>
            <person name="Tyler B.M."/>
        </authorList>
    </citation>
    <scope>NUCLEOTIDE SEQUENCE [LARGE SCALE GENOMIC DNA]</scope>
    <source>
        <strain evidence="2">Emoy2</strain>
    </source>
</reference>
<protein>
    <submittedName>
        <fullName evidence="1">Uncharacterized protein</fullName>
    </submittedName>
</protein>
<dbReference type="Proteomes" id="UP000011713">
    <property type="component" value="Unassembled WGS sequence"/>
</dbReference>
<sequence>MGGRKTAVRLNGTRCIQNVNVLEHYEVVWHQKRQLPMGLANAYAINGGHVQDYADATMWATGNMIPSSVWDYTEGAGAQMAML</sequence>
<evidence type="ECO:0000313" key="2">
    <source>
        <dbReference type="Proteomes" id="UP000011713"/>
    </source>
</evidence>
<evidence type="ECO:0000313" key="1">
    <source>
        <dbReference type="EnsemblProtists" id="HpaP808869"/>
    </source>
</evidence>
<dbReference type="AlphaFoldDB" id="M4BR30"/>
<dbReference type="EnsemblProtists" id="HpaT808869">
    <property type="protein sequence ID" value="HpaP808869"/>
    <property type="gene ID" value="HpaG808869"/>
</dbReference>
<dbReference type="VEuPathDB" id="FungiDB:HpaG808869"/>
<dbReference type="EMBL" id="JH598621">
    <property type="status" value="NOT_ANNOTATED_CDS"/>
    <property type="molecule type" value="Genomic_DNA"/>
</dbReference>
<accession>M4BR30</accession>
<keyword evidence="2" id="KW-1185">Reference proteome</keyword>